<evidence type="ECO:0000313" key="1">
    <source>
        <dbReference type="EMBL" id="GBL74940.1"/>
    </source>
</evidence>
<accession>A0A4Y2A5I2</accession>
<dbReference type="OrthoDB" id="8064441at2759"/>
<sequence length="136" mass="15385">MTIGTVDLQTTQQLQRTATRKAKSQALEKARFGKFQLDGLKPCEILREENVKVCNNNDIVVDKNTPPCSTPQTRLELATFARTCDRYAVADRSVPLLHQHCFMILATAHQPLLIKTLESCHMPDGSQLPFYCFDFT</sequence>
<keyword evidence="2" id="KW-1185">Reference proteome</keyword>
<reference evidence="1 2" key="1">
    <citation type="journal article" date="2019" name="Sci. Rep.">
        <title>Orb-weaving spider Araneus ventricosus genome elucidates the spidroin gene catalogue.</title>
        <authorList>
            <person name="Kono N."/>
            <person name="Nakamura H."/>
            <person name="Ohtoshi R."/>
            <person name="Moran D.A.P."/>
            <person name="Shinohara A."/>
            <person name="Yoshida Y."/>
            <person name="Fujiwara M."/>
            <person name="Mori M."/>
            <person name="Tomita M."/>
            <person name="Arakawa K."/>
        </authorList>
    </citation>
    <scope>NUCLEOTIDE SEQUENCE [LARGE SCALE GENOMIC DNA]</scope>
</reference>
<proteinExistence type="predicted"/>
<dbReference type="EMBL" id="BGPR01000006">
    <property type="protein sequence ID" value="GBL74940.1"/>
    <property type="molecule type" value="Genomic_DNA"/>
</dbReference>
<comment type="caution">
    <text evidence="1">The sequence shown here is derived from an EMBL/GenBank/DDBJ whole genome shotgun (WGS) entry which is preliminary data.</text>
</comment>
<organism evidence="1 2">
    <name type="scientific">Araneus ventricosus</name>
    <name type="common">Orbweaver spider</name>
    <name type="synonym">Epeira ventricosa</name>
    <dbReference type="NCBI Taxonomy" id="182803"/>
    <lineage>
        <taxon>Eukaryota</taxon>
        <taxon>Metazoa</taxon>
        <taxon>Ecdysozoa</taxon>
        <taxon>Arthropoda</taxon>
        <taxon>Chelicerata</taxon>
        <taxon>Arachnida</taxon>
        <taxon>Araneae</taxon>
        <taxon>Araneomorphae</taxon>
        <taxon>Entelegynae</taxon>
        <taxon>Araneoidea</taxon>
        <taxon>Araneidae</taxon>
        <taxon>Araneus</taxon>
    </lineage>
</organism>
<protein>
    <submittedName>
        <fullName evidence="1">Uncharacterized protein</fullName>
    </submittedName>
</protein>
<evidence type="ECO:0000313" key="2">
    <source>
        <dbReference type="Proteomes" id="UP000499080"/>
    </source>
</evidence>
<gene>
    <name evidence="1" type="ORF">AVEN_243760_1</name>
</gene>
<dbReference type="AlphaFoldDB" id="A0A4Y2A5I2"/>
<name>A0A4Y2A5I2_ARAVE</name>
<dbReference type="Proteomes" id="UP000499080">
    <property type="component" value="Unassembled WGS sequence"/>
</dbReference>